<gene>
    <name evidence="2" type="ORF">H7995_17750</name>
</gene>
<keyword evidence="2" id="KW-0489">Methyltransferase</keyword>
<dbReference type="SUPFAM" id="SSF53335">
    <property type="entry name" value="S-adenosyl-L-methionine-dependent methyltransferases"/>
    <property type="match status" value="1"/>
</dbReference>
<sequence length="220" mass="24226">MSAHPPSSIERESAERHGQQYACACVEPQPPGWRQRLAQWRREQLLRNALNKAGEPGLVLDVACGVGRYWPVLGEHSNRVILAADPSPDTLKHGRTHQSASLLARIRTFQSSAFSIGLSANAVDCIVCSTLFQQLPSAEHRMALLQEFQRVSRDTLIVVVRLAGRGNWTAALTAQVEPGVGKSQLETEFKAAGFEVLMHQDVLPGIAATRVYVLRKLNQD</sequence>
<evidence type="ECO:0000259" key="1">
    <source>
        <dbReference type="Pfam" id="PF13649"/>
    </source>
</evidence>
<keyword evidence="2" id="KW-0808">Transferase</keyword>
<feature type="domain" description="Methyltransferase" evidence="1">
    <location>
        <begin position="59"/>
        <end position="153"/>
    </location>
</feature>
<dbReference type="AlphaFoldDB" id="A0A7X1GFQ6"/>
<dbReference type="GO" id="GO:0008168">
    <property type="term" value="F:methyltransferase activity"/>
    <property type="evidence" value="ECO:0007669"/>
    <property type="project" value="UniProtKB-KW"/>
</dbReference>
<protein>
    <submittedName>
        <fullName evidence="2">Class I SAM-dependent methyltransferase</fullName>
    </submittedName>
</protein>
<evidence type="ECO:0000313" key="2">
    <source>
        <dbReference type="EMBL" id="MBC2691636.1"/>
    </source>
</evidence>
<dbReference type="RefSeq" id="WP_185818688.1">
    <property type="nucleotide sequence ID" value="NZ_JACMYG010000019.1"/>
</dbReference>
<proteinExistence type="predicted"/>
<dbReference type="InterPro" id="IPR029063">
    <property type="entry name" value="SAM-dependent_MTases_sf"/>
</dbReference>
<organism evidence="2 3">
    <name type="scientific">Pseudomonas kielensis</name>
    <dbReference type="NCBI Taxonomy" id="2762577"/>
    <lineage>
        <taxon>Bacteria</taxon>
        <taxon>Pseudomonadati</taxon>
        <taxon>Pseudomonadota</taxon>
        <taxon>Gammaproteobacteria</taxon>
        <taxon>Pseudomonadales</taxon>
        <taxon>Pseudomonadaceae</taxon>
        <taxon>Pseudomonas</taxon>
    </lineage>
</organism>
<accession>A0A7X1GFQ6</accession>
<dbReference type="Gene3D" id="3.40.50.150">
    <property type="entry name" value="Vaccinia Virus protein VP39"/>
    <property type="match status" value="1"/>
</dbReference>
<name>A0A7X1GFQ6_9PSED</name>
<dbReference type="EMBL" id="JACMYG010000019">
    <property type="protein sequence ID" value="MBC2691636.1"/>
    <property type="molecule type" value="Genomic_DNA"/>
</dbReference>
<evidence type="ECO:0000313" key="3">
    <source>
        <dbReference type="Proteomes" id="UP000526003"/>
    </source>
</evidence>
<keyword evidence="3" id="KW-1185">Reference proteome</keyword>
<comment type="caution">
    <text evidence="2">The sequence shown here is derived from an EMBL/GenBank/DDBJ whole genome shotgun (WGS) entry which is preliminary data.</text>
</comment>
<dbReference type="InterPro" id="IPR041698">
    <property type="entry name" value="Methyltransf_25"/>
</dbReference>
<reference evidence="2 3" key="1">
    <citation type="submission" date="2020-08" db="EMBL/GenBank/DDBJ databases">
        <title>Pseudomonas sp. nov.</title>
        <authorList>
            <person name="Gieschler S."/>
            <person name="Fiedler G."/>
            <person name="Brinks E."/>
            <person name="Boehnlein C."/>
            <person name="Franz C.M.A.P."/>
            <person name="Kabisch J."/>
        </authorList>
    </citation>
    <scope>NUCLEOTIDE SEQUENCE [LARGE SCALE GENOMIC DNA]</scope>
    <source>
        <strain evidence="2 3">MBT-1</strain>
    </source>
</reference>
<dbReference type="GO" id="GO:0032259">
    <property type="term" value="P:methylation"/>
    <property type="evidence" value="ECO:0007669"/>
    <property type="project" value="UniProtKB-KW"/>
</dbReference>
<dbReference type="CDD" id="cd02440">
    <property type="entry name" value="AdoMet_MTases"/>
    <property type="match status" value="1"/>
</dbReference>
<dbReference type="Proteomes" id="UP000526003">
    <property type="component" value="Unassembled WGS sequence"/>
</dbReference>
<dbReference type="Pfam" id="PF13649">
    <property type="entry name" value="Methyltransf_25"/>
    <property type="match status" value="1"/>
</dbReference>